<keyword evidence="10" id="KW-1185">Reference proteome</keyword>
<dbReference type="InterPro" id="IPR036505">
    <property type="entry name" value="Amidase/PGRP_sf"/>
</dbReference>
<dbReference type="Pfam" id="PF01510">
    <property type="entry name" value="Amidase_2"/>
    <property type="match status" value="1"/>
</dbReference>
<evidence type="ECO:0000259" key="8">
    <source>
        <dbReference type="SMART" id="SM00644"/>
    </source>
</evidence>
<dbReference type="CDD" id="cd06583">
    <property type="entry name" value="PGRP"/>
    <property type="match status" value="1"/>
</dbReference>
<keyword evidence="4" id="KW-0378">Hydrolase</keyword>
<comment type="similarity">
    <text evidence="2">Belongs to the N-acetylmuramoyl-L-alanine amidase 2 family.</text>
</comment>
<dbReference type="SMART" id="SM00644">
    <property type="entry name" value="Ami_2"/>
    <property type="match status" value="1"/>
</dbReference>
<proteinExistence type="inferred from homology"/>
<name>A0ABR6TJ66_9FIRM</name>
<feature type="domain" description="N-acetylmuramoyl-L-alanine amidase" evidence="8">
    <location>
        <begin position="18"/>
        <end position="154"/>
    </location>
</feature>
<keyword evidence="6" id="KW-0178">Competence</keyword>
<dbReference type="EMBL" id="JABGBW010000001">
    <property type="protein sequence ID" value="MBC2575229.1"/>
    <property type="molecule type" value="Genomic_DNA"/>
</dbReference>
<sequence>MNGIKCGVAIYDFPVPNWNKGKKQTYAMNAEKIVIHNTYNSAKAKAEASYMVGNSNWTSFHTVIDESAIYECIPFNRNAWHCGATYGNRHYIGIEIARSTGNANDFAKAEENCAKYVAAILKAKGWGIDRVVTHQYCSGKYCPHKTLDLGWQRFINMVKKYMVQTLVQVNASVSRGGYSVMTKTPGDVLNVRMGPGVGYRKVSSYRDGSKIYVEEVVKNIEGAWYKIPRVGYVSARYCEKVA</sequence>
<gene>
    <name evidence="9" type="ORF">HLB29_00825</name>
</gene>
<evidence type="ECO:0000313" key="10">
    <source>
        <dbReference type="Proteomes" id="UP000713904"/>
    </source>
</evidence>
<dbReference type="PANTHER" id="PTHR30417:SF11">
    <property type="entry name" value="N-ACETYLMURAMOYL-L-ALANINE AMIDASE XLYA"/>
    <property type="match status" value="1"/>
</dbReference>
<dbReference type="PANTHER" id="PTHR30417">
    <property type="entry name" value="N-ACETYLMURAMOYL-L-ALANINE AMIDASE AMID"/>
    <property type="match status" value="1"/>
</dbReference>
<dbReference type="InterPro" id="IPR002502">
    <property type="entry name" value="Amidase_domain"/>
</dbReference>
<evidence type="ECO:0000256" key="5">
    <source>
        <dbReference type="ARBA" id="ARBA00022969"/>
    </source>
</evidence>
<evidence type="ECO:0000313" key="9">
    <source>
        <dbReference type="EMBL" id="MBC2575229.1"/>
    </source>
</evidence>
<dbReference type="Gene3D" id="2.30.30.40">
    <property type="entry name" value="SH3 Domains"/>
    <property type="match status" value="1"/>
</dbReference>
<dbReference type="Gene3D" id="3.40.80.10">
    <property type="entry name" value="Peptidoglycan recognition protein-like"/>
    <property type="match status" value="1"/>
</dbReference>
<accession>A0ABR6TJ66</accession>
<evidence type="ECO:0000256" key="1">
    <source>
        <dbReference type="ARBA" id="ARBA00001561"/>
    </source>
</evidence>
<evidence type="ECO:0000256" key="4">
    <source>
        <dbReference type="ARBA" id="ARBA00022801"/>
    </source>
</evidence>
<evidence type="ECO:0000256" key="7">
    <source>
        <dbReference type="ARBA" id="ARBA00023316"/>
    </source>
</evidence>
<keyword evidence="5" id="KW-0749">Sporulation</keyword>
<comment type="caution">
    <text evidence="9">The sequence shown here is derived from an EMBL/GenBank/DDBJ whole genome shotgun (WGS) entry which is preliminary data.</text>
</comment>
<evidence type="ECO:0000256" key="3">
    <source>
        <dbReference type="ARBA" id="ARBA00011901"/>
    </source>
</evidence>
<evidence type="ECO:0000256" key="2">
    <source>
        <dbReference type="ARBA" id="ARBA00007553"/>
    </source>
</evidence>
<organism evidence="9 10">
    <name type="scientific">Peptostreptococcus canis</name>
    <dbReference type="NCBI Taxonomy" id="1159213"/>
    <lineage>
        <taxon>Bacteria</taxon>
        <taxon>Bacillati</taxon>
        <taxon>Bacillota</taxon>
        <taxon>Clostridia</taxon>
        <taxon>Peptostreptococcales</taxon>
        <taxon>Peptostreptococcaceae</taxon>
        <taxon>Peptostreptococcus</taxon>
    </lineage>
</organism>
<dbReference type="EC" id="3.5.1.28" evidence="3"/>
<comment type="catalytic activity">
    <reaction evidence="1">
        <text>Hydrolyzes the link between N-acetylmuramoyl residues and L-amino acid residues in certain cell-wall glycopeptides.</text>
        <dbReference type="EC" id="3.5.1.28"/>
    </reaction>
</comment>
<dbReference type="InterPro" id="IPR051206">
    <property type="entry name" value="NAMLAA_amidase_2"/>
</dbReference>
<dbReference type="SUPFAM" id="SSF55846">
    <property type="entry name" value="N-acetylmuramoyl-L-alanine amidase-like"/>
    <property type="match status" value="1"/>
</dbReference>
<keyword evidence="7" id="KW-0961">Cell wall biogenesis/degradation</keyword>
<evidence type="ECO:0000256" key="6">
    <source>
        <dbReference type="ARBA" id="ARBA00023287"/>
    </source>
</evidence>
<dbReference type="Proteomes" id="UP000713904">
    <property type="component" value="Unassembled WGS sequence"/>
</dbReference>
<protein>
    <recommendedName>
        <fullName evidence="3">N-acetylmuramoyl-L-alanine amidase</fullName>
        <ecNumber evidence="3">3.5.1.28</ecNumber>
    </recommendedName>
</protein>
<reference evidence="9 10" key="1">
    <citation type="submission" date="2020-05" db="EMBL/GenBank/DDBJ databases">
        <title>Draft genome of xy-202 and genomic insight in genome of the genus Peptostreptococcus.</title>
        <authorList>
            <person name="Zhang Z."/>
        </authorList>
    </citation>
    <scope>NUCLEOTIDE SEQUENCE [LARGE SCALE GENOMIC DNA]</scope>
    <source>
        <strain evidence="9 10">DSM 27025</strain>
    </source>
</reference>
<dbReference type="RefSeq" id="WP_185623266.1">
    <property type="nucleotide sequence ID" value="NZ_JABGBW010000001.1"/>
</dbReference>